<feature type="signal peptide" evidence="1">
    <location>
        <begin position="1"/>
        <end position="22"/>
    </location>
</feature>
<gene>
    <name evidence="2" type="ORF">RRF57_009327</name>
</gene>
<dbReference type="EMBL" id="JAWHQM010000034">
    <property type="protein sequence ID" value="KAK5633613.1"/>
    <property type="molecule type" value="Genomic_DNA"/>
</dbReference>
<sequence length="79" mass="9038">MLQHSFCLAQLALFTVAPPVAPFFDFEEGTIKLVVIGYSGGFGYGLRRDWLLLDIIKFIDKSTVLHTRPFCSRDVYTMY</sequence>
<evidence type="ECO:0000313" key="3">
    <source>
        <dbReference type="Proteomes" id="UP001305414"/>
    </source>
</evidence>
<proteinExistence type="predicted"/>
<dbReference type="Proteomes" id="UP001305414">
    <property type="component" value="Unassembled WGS sequence"/>
</dbReference>
<comment type="caution">
    <text evidence="2">The sequence shown here is derived from an EMBL/GenBank/DDBJ whole genome shotgun (WGS) entry which is preliminary data.</text>
</comment>
<keyword evidence="1" id="KW-0732">Signal</keyword>
<protein>
    <recommendedName>
        <fullName evidence="4">Secreted protein</fullName>
    </recommendedName>
</protein>
<name>A0AAN7UPQ3_9PEZI</name>
<evidence type="ECO:0000313" key="2">
    <source>
        <dbReference type="EMBL" id="KAK5633613.1"/>
    </source>
</evidence>
<evidence type="ECO:0008006" key="4">
    <source>
        <dbReference type="Google" id="ProtNLM"/>
    </source>
</evidence>
<reference evidence="2 3" key="1">
    <citation type="submission" date="2023-10" db="EMBL/GenBank/DDBJ databases">
        <title>Draft genome sequence of Xylaria bambusicola isolate GMP-LS, the root and basal stem rot pathogen of sugarcane in Indonesia.</title>
        <authorList>
            <person name="Selvaraj P."/>
            <person name="Muralishankar V."/>
            <person name="Muruganantham S."/>
            <person name="Sp S."/>
            <person name="Haryani S."/>
            <person name="Lau K.J.X."/>
            <person name="Naqvi N.I."/>
        </authorList>
    </citation>
    <scope>NUCLEOTIDE SEQUENCE [LARGE SCALE GENOMIC DNA]</scope>
    <source>
        <strain evidence="2">GMP-LS</strain>
    </source>
</reference>
<feature type="chain" id="PRO_5042988293" description="Secreted protein" evidence="1">
    <location>
        <begin position="23"/>
        <end position="79"/>
    </location>
</feature>
<accession>A0AAN7UPQ3</accession>
<dbReference type="AlphaFoldDB" id="A0AAN7UPQ3"/>
<evidence type="ECO:0000256" key="1">
    <source>
        <dbReference type="SAM" id="SignalP"/>
    </source>
</evidence>
<organism evidence="2 3">
    <name type="scientific">Xylaria bambusicola</name>
    <dbReference type="NCBI Taxonomy" id="326684"/>
    <lineage>
        <taxon>Eukaryota</taxon>
        <taxon>Fungi</taxon>
        <taxon>Dikarya</taxon>
        <taxon>Ascomycota</taxon>
        <taxon>Pezizomycotina</taxon>
        <taxon>Sordariomycetes</taxon>
        <taxon>Xylariomycetidae</taxon>
        <taxon>Xylariales</taxon>
        <taxon>Xylariaceae</taxon>
        <taxon>Xylaria</taxon>
    </lineage>
</organism>
<keyword evidence="3" id="KW-1185">Reference proteome</keyword>